<dbReference type="Pfam" id="PF13715">
    <property type="entry name" value="CarbopepD_reg_2"/>
    <property type="match status" value="1"/>
</dbReference>
<evidence type="ECO:0000259" key="8">
    <source>
        <dbReference type="Pfam" id="PF07715"/>
    </source>
</evidence>
<keyword evidence="10" id="KW-1185">Reference proteome</keyword>
<keyword evidence="4 7" id="KW-0812">Transmembrane</keyword>
<dbReference type="InterPro" id="IPR037066">
    <property type="entry name" value="Plug_dom_sf"/>
</dbReference>
<dbReference type="NCBIfam" id="TIGR04057">
    <property type="entry name" value="SusC_RagA_signa"/>
    <property type="match status" value="1"/>
</dbReference>
<comment type="caution">
    <text evidence="9">The sequence shown here is derived from an EMBL/GenBank/DDBJ whole genome shotgun (WGS) entry which is preliminary data.</text>
</comment>
<dbReference type="InterPro" id="IPR023997">
    <property type="entry name" value="TonB-dep_OMP_SusC/RagA_CS"/>
</dbReference>
<dbReference type="NCBIfam" id="TIGR04056">
    <property type="entry name" value="OMP_RagA_SusC"/>
    <property type="match status" value="1"/>
</dbReference>
<evidence type="ECO:0000256" key="4">
    <source>
        <dbReference type="ARBA" id="ARBA00022692"/>
    </source>
</evidence>
<evidence type="ECO:0000256" key="7">
    <source>
        <dbReference type="PROSITE-ProRule" id="PRU01360"/>
    </source>
</evidence>
<gene>
    <name evidence="9" type="ORF">EDB95_4151</name>
</gene>
<dbReference type="InterPro" id="IPR023996">
    <property type="entry name" value="TonB-dep_OMP_SusC/RagA"/>
</dbReference>
<protein>
    <submittedName>
        <fullName evidence="9">TonB-linked SusC/RagA family outer membrane protein</fullName>
    </submittedName>
</protein>
<dbReference type="SUPFAM" id="SSF49464">
    <property type="entry name" value="Carboxypeptidase regulatory domain-like"/>
    <property type="match status" value="1"/>
</dbReference>
<dbReference type="GO" id="GO:0009279">
    <property type="term" value="C:cell outer membrane"/>
    <property type="evidence" value="ECO:0007669"/>
    <property type="project" value="UniProtKB-SubCell"/>
</dbReference>
<dbReference type="EMBL" id="SODV01000002">
    <property type="protein sequence ID" value="TDW96325.1"/>
    <property type="molecule type" value="Genomic_DNA"/>
</dbReference>
<dbReference type="Pfam" id="PF07715">
    <property type="entry name" value="Plug"/>
    <property type="match status" value="1"/>
</dbReference>
<dbReference type="RefSeq" id="WP_133996557.1">
    <property type="nucleotide sequence ID" value="NZ_SODV01000002.1"/>
</dbReference>
<accession>A0A4R8DFS5</accession>
<dbReference type="FunFam" id="2.170.130.10:FF:000003">
    <property type="entry name" value="SusC/RagA family TonB-linked outer membrane protein"/>
    <property type="match status" value="1"/>
</dbReference>
<dbReference type="InterPro" id="IPR008969">
    <property type="entry name" value="CarboxyPept-like_regulatory"/>
</dbReference>
<keyword evidence="6 7" id="KW-0998">Cell outer membrane</keyword>
<sequence>MKKLLLYVFVLALLLDAGDVLAQGRIITGIVRDQYGPLSGATVTEAGTRNSVPTDNKGEFRIVLRENVGKLIITYVNYVKQTITVKQGTNDVEVKLEQNTSSMDEVTVVGFGAAKPRTTMTGAVSAINAKEIEDVPTSSVQNALAGRLPGLVTVQRSGQPGRDASDFYIRGVSSLNPNGNQPLILVDDIEYTYDQLAQINVNEIESITILKDASSTAIYGIKGANGVLLVTTKRGLAGRPKFNVRGEAGAQSPVLVPKFLDAYHSALLVNEAYANDGLSPQFTASDLQHFKTGDDPYGHPNVNWYKAIMRPHSEQANADLDVSGGTHNVRYFITGGVFTQNGTVRNFGTEQAGINSAGVNNNYFYNRYNVRSNLDIQATKNLSLRLDLTTRYMDINQPSNVGVVTDIYNYNDFHPFSAPFINPNGSFAYAYDTQSQLPTLNALLASGGYTRDRRTDFNTLLGFDEKLGDITEGLSLTGRLAYSSQQESVLTLNHAFANPPSYHYNPTDGSYTLNTGPNGGGYVESTWSSSGYPDLDIQNVDAQVYFSYDRTFSHAHHFNSLLLWHEQTNRVDDDAATAQVATVPSKFQGYSLKVGYDFKQKYLLDFNAAYNGSDRFHASHRYGFFPAAGAGWNVAKEKFFGDLFPKINLFKLRATYGVVGSDVALGNQYLYQQIYYTGSNYSFGAQPQGQATVYEGPLGNNNVTWEKSRKADVGLDLNLFGDRLSSTTDYFHEYRFNQLVTPGNTPLILGIGLSPTNVGVTTNQGWEETLTWSATAGKVFYSIGVVYSHNRNKIIYEAEAAPRFPWLAATGHQINQPFGYVFQGFYTQADINNAKVAKPNTAAPVVAGDIKYKDLNGDGVIDQNDETAIGRPNIPNTTVGLPIKLGYKGLNVSILFQGAFQYSLGLSGIAIEPFQSQWQPIHQTAWTPATASAAEFPRLTTDATTINSPSNYMSNFWLINAHYIRMKTVDISYQFPKKDLPFRLNNARLYLSAYNLLTWSNVSKKYQQDPEVQSNTAGDAYLTQKVLNIGIQIGL</sequence>
<keyword evidence="3 7" id="KW-1134">Transmembrane beta strand</keyword>
<reference evidence="9 10" key="1">
    <citation type="submission" date="2019-03" db="EMBL/GenBank/DDBJ databases">
        <title>Genomic Encyclopedia of Type Strains, Phase IV (KMG-IV): sequencing the most valuable type-strain genomes for metagenomic binning, comparative biology and taxonomic classification.</title>
        <authorList>
            <person name="Goeker M."/>
        </authorList>
    </citation>
    <scope>NUCLEOTIDE SEQUENCE [LARGE SCALE GENOMIC DNA]</scope>
    <source>
        <strain evidence="9 10">DSM 100059</strain>
    </source>
</reference>
<dbReference type="Gene3D" id="2.40.170.20">
    <property type="entry name" value="TonB-dependent receptor, beta-barrel domain"/>
    <property type="match status" value="1"/>
</dbReference>
<dbReference type="Gene3D" id="2.60.40.1120">
    <property type="entry name" value="Carboxypeptidase-like, regulatory domain"/>
    <property type="match status" value="1"/>
</dbReference>
<evidence type="ECO:0000313" key="10">
    <source>
        <dbReference type="Proteomes" id="UP000294498"/>
    </source>
</evidence>
<keyword evidence="2 7" id="KW-0813">Transport</keyword>
<dbReference type="InterPro" id="IPR039426">
    <property type="entry name" value="TonB-dep_rcpt-like"/>
</dbReference>
<dbReference type="Gene3D" id="2.170.130.10">
    <property type="entry name" value="TonB-dependent receptor, plug domain"/>
    <property type="match status" value="1"/>
</dbReference>
<proteinExistence type="inferred from homology"/>
<evidence type="ECO:0000256" key="3">
    <source>
        <dbReference type="ARBA" id="ARBA00022452"/>
    </source>
</evidence>
<dbReference type="PROSITE" id="PS52016">
    <property type="entry name" value="TONB_DEPENDENT_REC_3"/>
    <property type="match status" value="1"/>
</dbReference>
<dbReference type="InterPro" id="IPR012910">
    <property type="entry name" value="Plug_dom"/>
</dbReference>
<keyword evidence="5 7" id="KW-0472">Membrane</keyword>
<dbReference type="AlphaFoldDB" id="A0A4R8DFS5"/>
<evidence type="ECO:0000256" key="1">
    <source>
        <dbReference type="ARBA" id="ARBA00004571"/>
    </source>
</evidence>
<feature type="domain" description="TonB-dependent receptor plug" evidence="8">
    <location>
        <begin position="119"/>
        <end position="227"/>
    </location>
</feature>
<dbReference type="SUPFAM" id="SSF56935">
    <property type="entry name" value="Porins"/>
    <property type="match status" value="1"/>
</dbReference>
<evidence type="ECO:0000313" key="9">
    <source>
        <dbReference type="EMBL" id="TDW96325.1"/>
    </source>
</evidence>
<dbReference type="Proteomes" id="UP000294498">
    <property type="component" value="Unassembled WGS sequence"/>
</dbReference>
<dbReference type="OrthoDB" id="9768177at2"/>
<evidence type="ECO:0000256" key="2">
    <source>
        <dbReference type="ARBA" id="ARBA00022448"/>
    </source>
</evidence>
<evidence type="ECO:0000256" key="6">
    <source>
        <dbReference type="ARBA" id="ARBA00023237"/>
    </source>
</evidence>
<comment type="subcellular location">
    <subcellularLocation>
        <location evidence="1 7">Cell outer membrane</location>
        <topology evidence="1 7">Multi-pass membrane protein</topology>
    </subcellularLocation>
</comment>
<dbReference type="InterPro" id="IPR036942">
    <property type="entry name" value="Beta-barrel_TonB_sf"/>
</dbReference>
<name>A0A4R8DFS5_9BACT</name>
<evidence type="ECO:0000256" key="5">
    <source>
        <dbReference type="ARBA" id="ARBA00023136"/>
    </source>
</evidence>
<organism evidence="9 10">
    <name type="scientific">Dinghuibacter silviterrae</name>
    <dbReference type="NCBI Taxonomy" id="1539049"/>
    <lineage>
        <taxon>Bacteria</taxon>
        <taxon>Pseudomonadati</taxon>
        <taxon>Bacteroidota</taxon>
        <taxon>Chitinophagia</taxon>
        <taxon>Chitinophagales</taxon>
        <taxon>Chitinophagaceae</taxon>
        <taxon>Dinghuibacter</taxon>
    </lineage>
</organism>
<comment type="similarity">
    <text evidence="7">Belongs to the TonB-dependent receptor family.</text>
</comment>